<dbReference type="Gene3D" id="1.20.1540.10">
    <property type="entry name" value="Rhomboid-like"/>
    <property type="match status" value="1"/>
</dbReference>
<evidence type="ECO:0000256" key="5">
    <source>
        <dbReference type="SAM" id="Phobius"/>
    </source>
</evidence>
<dbReference type="Pfam" id="PF01694">
    <property type="entry name" value="Rhomboid"/>
    <property type="match status" value="1"/>
</dbReference>
<comment type="subcellular location">
    <subcellularLocation>
        <location evidence="1">Membrane</location>
        <topology evidence="1">Multi-pass membrane protein</topology>
    </subcellularLocation>
</comment>
<sequence length="350" mass="40158">MCSLFHLSDKAPFSKSLLIILSALAFLLAVPFSKYKSLFMYNLQTIKQEFQIWRLICGRFICLDLTHAFCSSLLIYNFRIFERRYGSRKFASFLLCSWVFSALFDTLLVEALHYACDVKVDVLPSGLLAPVFALFVPFYCSIPRVQVTQVLGQFTITNKSLVYLVGLQLLTSSSFMWIIALSGLTSGMLYHKNVFKTQNVIFIPDWVARCGSYTLEPLFSIDEPTLESAVGMGATLDIQRQQRMDRLDQQLLLSQLPHMRRNTQQQGGQINWNRFFPSLRQRWNANHQADPRLAQNTPANPLQEVSEEQCYFLLQVARLMEMGFSRVDALEALRASNNDINMATNFLLQH</sequence>
<keyword evidence="2 5" id="KW-0812">Transmembrane</keyword>
<dbReference type="PANTHER" id="PTHR43066:SF21">
    <property type="entry name" value="UBIQUITIN-ASSOCIATED DOMAIN-CONTAINING PROTEIN 2"/>
    <property type="match status" value="1"/>
</dbReference>
<dbReference type="EMBL" id="JAAWVQ010025739">
    <property type="protein sequence ID" value="MBN3272912.1"/>
    <property type="molecule type" value="Genomic_DNA"/>
</dbReference>
<keyword evidence="8" id="KW-1185">Reference proteome</keyword>
<dbReference type="CDD" id="cd14305">
    <property type="entry name" value="UBA_UBAC2"/>
    <property type="match status" value="1"/>
</dbReference>
<feature type="transmembrane region" description="Helical" evidence="5">
    <location>
        <begin position="90"/>
        <end position="110"/>
    </location>
</feature>
<feature type="domain" description="UBA" evidence="6">
    <location>
        <begin position="304"/>
        <end position="350"/>
    </location>
</feature>
<dbReference type="InterPro" id="IPR041928">
    <property type="entry name" value="UBA_UBAC2"/>
</dbReference>
<dbReference type="SMART" id="SM00165">
    <property type="entry name" value="UBA"/>
    <property type="match status" value="1"/>
</dbReference>
<dbReference type="Pfam" id="PF00627">
    <property type="entry name" value="UBA"/>
    <property type="match status" value="1"/>
</dbReference>
<feature type="transmembrane region" description="Helical" evidence="5">
    <location>
        <begin position="161"/>
        <end position="184"/>
    </location>
</feature>
<feature type="transmembrane region" description="Helical" evidence="5">
    <location>
        <begin position="52"/>
        <end position="78"/>
    </location>
</feature>
<evidence type="ECO:0000256" key="3">
    <source>
        <dbReference type="ARBA" id="ARBA00022989"/>
    </source>
</evidence>
<organism evidence="7 8">
    <name type="scientific">Polyodon spathula</name>
    <name type="common">North American paddlefish</name>
    <name type="synonym">Squalus spathula</name>
    <dbReference type="NCBI Taxonomy" id="7913"/>
    <lineage>
        <taxon>Eukaryota</taxon>
        <taxon>Metazoa</taxon>
        <taxon>Chordata</taxon>
        <taxon>Craniata</taxon>
        <taxon>Vertebrata</taxon>
        <taxon>Euteleostomi</taxon>
        <taxon>Actinopterygii</taxon>
        <taxon>Chondrostei</taxon>
        <taxon>Acipenseriformes</taxon>
        <taxon>Polyodontidae</taxon>
        <taxon>Polyodon</taxon>
    </lineage>
</organism>
<accession>A0ABS2XFF3</accession>
<dbReference type="PROSITE" id="PS50030">
    <property type="entry name" value="UBA"/>
    <property type="match status" value="1"/>
</dbReference>
<keyword evidence="4 5" id="KW-0472">Membrane</keyword>
<comment type="caution">
    <text evidence="7">The sequence shown here is derived from an EMBL/GenBank/DDBJ whole genome shotgun (WGS) entry which is preliminary data.</text>
</comment>
<dbReference type="Proteomes" id="UP001166093">
    <property type="component" value="Unassembled WGS sequence"/>
</dbReference>
<reference evidence="7" key="1">
    <citation type="journal article" date="2021" name="Cell">
        <title>Tracing the genetic footprints of vertebrate landing in non-teleost ray-finned fishes.</title>
        <authorList>
            <person name="Bi X."/>
            <person name="Wang K."/>
            <person name="Yang L."/>
            <person name="Pan H."/>
            <person name="Jiang H."/>
            <person name="Wei Q."/>
            <person name="Fang M."/>
            <person name="Yu H."/>
            <person name="Zhu C."/>
            <person name="Cai Y."/>
            <person name="He Y."/>
            <person name="Gan X."/>
            <person name="Zeng H."/>
            <person name="Yu D."/>
            <person name="Zhu Y."/>
            <person name="Jiang H."/>
            <person name="Qiu Q."/>
            <person name="Yang H."/>
            <person name="Zhang Y.E."/>
            <person name="Wang W."/>
            <person name="Zhu M."/>
            <person name="He S."/>
            <person name="Zhang G."/>
        </authorList>
    </citation>
    <scope>NUCLEOTIDE SEQUENCE</scope>
    <source>
        <strain evidence="7">Pddl_001</strain>
    </source>
</reference>
<dbReference type="InterPro" id="IPR009060">
    <property type="entry name" value="UBA-like_sf"/>
</dbReference>
<evidence type="ECO:0000313" key="7">
    <source>
        <dbReference type="EMBL" id="MBN3272912.1"/>
    </source>
</evidence>
<dbReference type="Gene3D" id="1.10.8.10">
    <property type="entry name" value="DNA helicase RuvA subunit, C-terminal domain"/>
    <property type="match status" value="1"/>
</dbReference>
<evidence type="ECO:0000313" key="8">
    <source>
        <dbReference type="Proteomes" id="UP001166093"/>
    </source>
</evidence>
<dbReference type="SUPFAM" id="SSF144091">
    <property type="entry name" value="Rhomboid-like"/>
    <property type="match status" value="1"/>
</dbReference>
<evidence type="ECO:0000256" key="4">
    <source>
        <dbReference type="ARBA" id="ARBA00023136"/>
    </source>
</evidence>
<dbReference type="PANTHER" id="PTHR43066">
    <property type="entry name" value="RHOMBOID-RELATED PROTEIN"/>
    <property type="match status" value="1"/>
</dbReference>
<gene>
    <name evidence="7" type="primary">Ubac2_0</name>
    <name evidence="7" type="ORF">GTO93_0011224</name>
</gene>
<dbReference type="InterPro" id="IPR035952">
    <property type="entry name" value="Rhomboid-like_sf"/>
</dbReference>
<feature type="transmembrane region" description="Helical" evidence="5">
    <location>
        <begin position="12"/>
        <end position="32"/>
    </location>
</feature>
<evidence type="ECO:0000256" key="1">
    <source>
        <dbReference type="ARBA" id="ARBA00004141"/>
    </source>
</evidence>
<keyword evidence="3 5" id="KW-1133">Transmembrane helix</keyword>
<evidence type="ECO:0000256" key="2">
    <source>
        <dbReference type="ARBA" id="ARBA00022692"/>
    </source>
</evidence>
<evidence type="ECO:0000259" key="6">
    <source>
        <dbReference type="PROSITE" id="PS50030"/>
    </source>
</evidence>
<proteinExistence type="predicted"/>
<feature type="transmembrane region" description="Helical" evidence="5">
    <location>
        <begin position="122"/>
        <end position="140"/>
    </location>
</feature>
<name>A0ABS2XFF3_POLSP</name>
<dbReference type="InterPro" id="IPR015940">
    <property type="entry name" value="UBA"/>
</dbReference>
<feature type="non-terminal residue" evidence="7">
    <location>
        <position position="350"/>
    </location>
</feature>
<protein>
    <submittedName>
        <fullName evidence="7">UBAC2 protein</fullName>
    </submittedName>
</protein>
<feature type="non-terminal residue" evidence="7">
    <location>
        <position position="1"/>
    </location>
</feature>
<dbReference type="InterPro" id="IPR022764">
    <property type="entry name" value="Peptidase_S54_rhomboid_dom"/>
</dbReference>
<dbReference type="SUPFAM" id="SSF46934">
    <property type="entry name" value="UBA-like"/>
    <property type="match status" value="1"/>
</dbReference>